<dbReference type="EMBL" id="QSJN01000006">
    <property type="protein sequence ID" value="RHD74408.1"/>
    <property type="molecule type" value="Genomic_DNA"/>
</dbReference>
<dbReference type="SUPFAM" id="SSF143011">
    <property type="entry name" value="RelE-like"/>
    <property type="match status" value="1"/>
</dbReference>
<evidence type="ECO:0000313" key="2">
    <source>
        <dbReference type="EMBL" id="CUP01536.1"/>
    </source>
</evidence>
<evidence type="ECO:0000313" key="5">
    <source>
        <dbReference type="Proteomes" id="UP000095455"/>
    </source>
</evidence>
<dbReference type="Gene3D" id="3.30.2310.20">
    <property type="entry name" value="RelE-like"/>
    <property type="match status" value="1"/>
</dbReference>
<comment type="caution">
    <text evidence="3">The sequence shown here is derived from an EMBL/GenBank/DDBJ whole genome shotgun (WGS) entry which is preliminary data.</text>
</comment>
<proteinExistence type="predicted"/>
<keyword evidence="1" id="KW-1277">Toxin-antitoxin system</keyword>
<dbReference type="InterPro" id="IPR035093">
    <property type="entry name" value="RelE/ParE_toxin_dom_sf"/>
</dbReference>
<evidence type="ECO:0000313" key="6">
    <source>
        <dbReference type="Proteomes" id="UP000284660"/>
    </source>
</evidence>
<dbReference type="AlphaFoldDB" id="A0A174JTL5"/>
<evidence type="ECO:0000313" key="4">
    <source>
        <dbReference type="EMBL" id="RHD74408.1"/>
    </source>
</evidence>
<accession>A0A174JTL5</accession>
<name>A0A174JTL5_PARDI</name>
<organism evidence="3 7">
    <name type="scientific">Parabacteroides distasonis</name>
    <dbReference type="NCBI Taxonomy" id="823"/>
    <lineage>
        <taxon>Bacteria</taxon>
        <taxon>Pseudomonadati</taxon>
        <taxon>Bacteroidota</taxon>
        <taxon>Bacteroidia</taxon>
        <taxon>Bacteroidales</taxon>
        <taxon>Tannerellaceae</taxon>
        <taxon>Parabacteroides</taxon>
    </lineage>
</organism>
<reference evidence="2 5" key="1">
    <citation type="submission" date="2015-09" db="EMBL/GenBank/DDBJ databases">
        <authorList>
            <consortium name="Pathogen Informatics"/>
        </authorList>
    </citation>
    <scope>NUCLEOTIDE SEQUENCE [LARGE SCALE GENOMIC DNA]</scope>
    <source>
        <strain evidence="2 5">2789STDY5608822</strain>
    </source>
</reference>
<sequence>MVLKQKNPYWTAKAKEDLKEITKYYKKEVSINMAHKKVKDLKHYADLLADNPLLGFYEQALSSEPQGFRSLVHEHYKIIYFIEDDIIYISAIFDCRQNPDKLRTSIR</sequence>
<dbReference type="Proteomes" id="UP000284660">
    <property type="component" value="Unassembled WGS sequence"/>
</dbReference>
<reference evidence="3 7" key="3">
    <citation type="journal article" date="2019" name="Nat. Med.">
        <title>A library of human gut bacterial isolates paired with longitudinal multiomics data enables mechanistic microbiome research.</title>
        <authorList>
            <person name="Poyet M."/>
            <person name="Groussin M."/>
            <person name="Gibbons S.M."/>
            <person name="Avila-Pacheco J."/>
            <person name="Jiang X."/>
            <person name="Kearney S.M."/>
            <person name="Perrotta A.R."/>
            <person name="Berdy B."/>
            <person name="Zhao S."/>
            <person name="Lieberman T.D."/>
            <person name="Swanson P.K."/>
            <person name="Smith M."/>
            <person name="Roesemann S."/>
            <person name="Alexander J.E."/>
            <person name="Rich S.A."/>
            <person name="Livny J."/>
            <person name="Vlamakis H."/>
            <person name="Clish C."/>
            <person name="Bullock K."/>
            <person name="Deik A."/>
            <person name="Scott J."/>
            <person name="Pierce K.A."/>
            <person name="Xavier R.J."/>
            <person name="Alm E.J."/>
        </authorList>
    </citation>
    <scope>NUCLEOTIDE SEQUENCE [LARGE SCALE GENOMIC DNA]</scope>
    <source>
        <strain evidence="3 7">BIOML-A9</strain>
    </source>
</reference>
<dbReference type="RefSeq" id="WP_008780841.1">
    <property type="nucleotide sequence ID" value="NZ_CABMKT010000001.1"/>
</dbReference>
<protein>
    <submittedName>
        <fullName evidence="2">Plasmid stabilisation system protein</fullName>
    </submittedName>
    <submittedName>
        <fullName evidence="3">Type II toxin-antitoxin system RelE/ParE family toxin</fullName>
    </submittedName>
</protein>
<dbReference type="EMBL" id="CYYK01000015">
    <property type="protein sequence ID" value="CUP01536.1"/>
    <property type="molecule type" value="Genomic_DNA"/>
</dbReference>
<evidence type="ECO:0000313" key="3">
    <source>
        <dbReference type="EMBL" id="MRY94904.1"/>
    </source>
</evidence>
<evidence type="ECO:0000313" key="7">
    <source>
        <dbReference type="Proteomes" id="UP000461276"/>
    </source>
</evidence>
<dbReference type="Proteomes" id="UP000095455">
    <property type="component" value="Unassembled WGS sequence"/>
</dbReference>
<dbReference type="InterPro" id="IPR007712">
    <property type="entry name" value="RelE/ParE_toxin"/>
</dbReference>
<dbReference type="EMBL" id="WKMY01000014">
    <property type="protein sequence ID" value="MRY94904.1"/>
    <property type="molecule type" value="Genomic_DNA"/>
</dbReference>
<dbReference type="Pfam" id="PF05016">
    <property type="entry name" value="ParE_toxin"/>
    <property type="match status" value="1"/>
</dbReference>
<dbReference type="Proteomes" id="UP000461276">
    <property type="component" value="Unassembled WGS sequence"/>
</dbReference>
<evidence type="ECO:0000256" key="1">
    <source>
        <dbReference type="ARBA" id="ARBA00022649"/>
    </source>
</evidence>
<reference evidence="4 6" key="2">
    <citation type="submission" date="2018-08" db="EMBL/GenBank/DDBJ databases">
        <title>A genome reference for cultivated species of the human gut microbiota.</title>
        <authorList>
            <person name="Zou Y."/>
            <person name="Xue W."/>
            <person name="Luo G."/>
        </authorList>
    </citation>
    <scope>NUCLEOTIDE SEQUENCE [LARGE SCALE GENOMIC DNA]</scope>
    <source>
        <strain evidence="4 6">AM30-4</strain>
    </source>
</reference>
<gene>
    <name evidence="4" type="ORF">DW782_11095</name>
    <name evidence="2" type="ORF">ERS852380_03716</name>
    <name evidence="3" type="ORF">GKD67_17045</name>
</gene>